<feature type="non-terminal residue" evidence="1">
    <location>
        <position position="1"/>
    </location>
</feature>
<evidence type="ECO:0000313" key="1">
    <source>
        <dbReference type="EMBL" id="GFQ74705.1"/>
    </source>
</evidence>
<name>A0A8X6KFQ1_TRICU</name>
<keyword evidence="2" id="KW-1185">Reference proteome</keyword>
<accession>A0A8X6KFQ1</accession>
<evidence type="ECO:0000313" key="2">
    <source>
        <dbReference type="Proteomes" id="UP000887116"/>
    </source>
</evidence>
<dbReference type="AlphaFoldDB" id="A0A8X6KFQ1"/>
<comment type="caution">
    <text evidence="1">The sequence shown here is derived from an EMBL/GenBank/DDBJ whole genome shotgun (WGS) entry which is preliminary data.</text>
</comment>
<dbReference type="Proteomes" id="UP000887116">
    <property type="component" value="Unassembled WGS sequence"/>
</dbReference>
<proteinExistence type="predicted"/>
<organism evidence="1 2">
    <name type="scientific">Trichonephila clavata</name>
    <name type="common">Joro spider</name>
    <name type="synonym">Nephila clavata</name>
    <dbReference type="NCBI Taxonomy" id="2740835"/>
    <lineage>
        <taxon>Eukaryota</taxon>
        <taxon>Metazoa</taxon>
        <taxon>Ecdysozoa</taxon>
        <taxon>Arthropoda</taxon>
        <taxon>Chelicerata</taxon>
        <taxon>Arachnida</taxon>
        <taxon>Araneae</taxon>
        <taxon>Araneomorphae</taxon>
        <taxon>Entelegynae</taxon>
        <taxon>Araneoidea</taxon>
        <taxon>Nephilidae</taxon>
        <taxon>Trichonephila</taxon>
    </lineage>
</organism>
<dbReference type="PANTHER" id="PTHR34717:SF1">
    <property type="entry name" value="EG:BACR7A4.20 PROTEIN"/>
    <property type="match status" value="1"/>
</dbReference>
<protein>
    <submittedName>
        <fullName evidence="1">Phosphoenolpyruvate synthase</fullName>
    </submittedName>
</protein>
<reference evidence="1" key="1">
    <citation type="submission" date="2020-07" db="EMBL/GenBank/DDBJ databases">
        <title>Multicomponent nature underlies the extraordinary mechanical properties of spider dragline silk.</title>
        <authorList>
            <person name="Kono N."/>
            <person name="Nakamura H."/>
            <person name="Mori M."/>
            <person name="Yoshida Y."/>
            <person name="Ohtoshi R."/>
            <person name="Malay A.D."/>
            <person name="Moran D.A.P."/>
            <person name="Tomita M."/>
            <person name="Numata K."/>
            <person name="Arakawa K."/>
        </authorList>
    </citation>
    <scope>NUCLEOTIDE SEQUENCE</scope>
</reference>
<dbReference type="PANTHER" id="PTHR34717">
    <property type="entry name" value="EG:BACR7A4.20 PROTEIN"/>
    <property type="match status" value="1"/>
</dbReference>
<gene>
    <name evidence="1" type="primary">pps_5</name>
    <name evidence="1" type="ORF">TNCT_631341</name>
</gene>
<dbReference type="EMBL" id="BMAO01011570">
    <property type="protein sequence ID" value="GFQ74705.1"/>
    <property type="molecule type" value="Genomic_DNA"/>
</dbReference>
<dbReference type="OrthoDB" id="6503891at2759"/>
<sequence>WIASSDIYDFASDVNSRALALGLAGSKWSHYLPPLEKLYSAMNFYVQTGIITGTIDVEGNDEEQNVYLFGEKVRFLGDASSVKGTDFLHVLGHISKNGRFVHVIKVSIANIVEKLIFGFACSLIGDMKSITDIKSVLKNLSDKDKDENDIEAIFHADDEKFVLKGTLTGKQRIFQSNKGWDGSLTIDCLNFELNSLKGRGLVINGKITKPSKRVMSNAPLYHTTSVIPLVVHFSEKVCQNPDVTGGKGSSLGKLSELSKEFQNVCTVVI</sequence>